<keyword evidence="1" id="KW-1133">Transmembrane helix</keyword>
<organism evidence="2">
    <name type="scientific">marine sediment metagenome</name>
    <dbReference type="NCBI Taxonomy" id="412755"/>
    <lineage>
        <taxon>unclassified sequences</taxon>
        <taxon>metagenomes</taxon>
        <taxon>ecological metagenomes</taxon>
    </lineage>
</organism>
<dbReference type="AlphaFoldDB" id="A0A0F9PE98"/>
<evidence type="ECO:0000313" key="2">
    <source>
        <dbReference type="EMBL" id="KKN28479.1"/>
    </source>
</evidence>
<proteinExistence type="predicted"/>
<keyword evidence="1" id="KW-0472">Membrane</keyword>
<protein>
    <submittedName>
        <fullName evidence="2">Uncharacterized protein</fullName>
    </submittedName>
</protein>
<keyword evidence="1" id="KW-0812">Transmembrane</keyword>
<reference evidence="2" key="1">
    <citation type="journal article" date="2015" name="Nature">
        <title>Complex archaea that bridge the gap between prokaryotes and eukaryotes.</title>
        <authorList>
            <person name="Spang A."/>
            <person name="Saw J.H."/>
            <person name="Jorgensen S.L."/>
            <person name="Zaremba-Niedzwiedzka K."/>
            <person name="Martijn J."/>
            <person name="Lind A.E."/>
            <person name="van Eijk R."/>
            <person name="Schleper C."/>
            <person name="Guy L."/>
            <person name="Ettema T.J."/>
        </authorList>
    </citation>
    <scope>NUCLEOTIDE SEQUENCE</scope>
</reference>
<feature type="transmembrane region" description="Helical" evidence="1">
    <location>
        <begin position="93"/>
        <end position="112"/>
    </location>
</feature>
<evidence type="ECO:0000256" key="1">
    <source>
        <dbReference type="SAM" id="Phobius"/>
    </source>
</evidence>
<sequence length="358" mass="42149">MNKNIVNIKRKYSDFSVSLPPEITNVMKFYCEIIEMEPEQFIRNAIIKDLMSIYVELKSEEFIYIVTKFPKVKKILKFIRNNHLSYGFNLRKWRIFISFFIANCKFLCFLLFCSTEKRSCLIFSFIDNERVPTLNKRKRISLFYFNFLNSLSKRSIFCKMIDFFIISIEPDIKKFHEERNVYQHDVESFDMTMRQPRAKSYVTIVEQIMRMIGIINVGETIQPSSLTSSSETNDDSARQTRAIEAKYQQLHDLFKTQDDTDIIIKIKNQLDSATINQLNRILSMQSTGPQVSHITMWNSKFQIYYMPGIGGVQFSIERKGTNRASYSPMASHVNQDVLDDFLQYYRDCFGENGIIINP</sequence>
<comment type="caution">
    <text evidence="2">The sequence shown here is derived from an EMBL/GenBank/DDBJ whole genome shotgun (WGS) entry which is preliminary data.</text>
</comment>
<name>A0A0F9PE98_9ZZZZ</name>
<dbReference type="EMBL" id="LAZR01002559">
    <property type="protein sequence ID" value="KKN28479.1"/>
    <property type="molecule type" value="Genomic_DNA"/>
</dbReference>
<gene>
    <name evidence="2" type="ORF">LCGC14_0853880</name>
</gene>
<accession>A0A0F9PE98</accession>